<dbReference type="InterPro" id="IPR001492">
    <property type="entry name" value="Flagellin"/>
</dbReference>
<organism evidence="6 7">
    <name type="scientific">Rhodovulum visakhapatnamense</name>
    <dbReference type="NCBI Taxonomy" id="364297"/>
    <lineage>
        <taxon>Bacteria</taxon>
        <taxon>Pseudomonadati</taxon>
        <taxon>Pseudomonadota</taxon>
        <taxon>Alphaproteobacteria</taxon>
        <taxon>Rhodobacterales</taxon>
        <taxon>Paracoccaceae</taxon>
        <taxon>Rhodovulum</taxon>
    </lineage>
</organism>
<comment type="subcellular location">
    <subcellularLocation>
        <location evidence="3">Secreted</location>
    </subcellularLocation>
    <subcellularLocation>
        <location evidence="3">Bacterial flagellum</location>
    </subcellularLocation>
</comment>
<keyword evidence="2 3" id="KW-0975">Bacterial flagellum</keyword>
<dbReference type="RefSeq" id="WP_134078905.1">
    <property type="nucleotide sequence ID" value="NZ_SOEB01000021.1"/>
</dbReference>
<comment type="similarity">
    <text evidence="1 3">Belongs to the bacterial flagellin family.</text>
</comment>
<dbReference type="PANTHER" id="PTHR42792">
    <property type="entry name" value="FLAGELLIN"/>
    <property type="match status" value="1"/>
</dbReference>
<dbReference type="GO" id="GO:0005576">
    <property type="term" value="C:extracellular region"/>
    <property type="evidence" value="ECO:0007669"/>
    <property type="project" value="UniProtKB-SubCell"/>
</dbReference>
<dbReference type="PANTHER" id="PTHR42792:SF2">
    <property type="entry name" value="FLAGELLIN"/>
    <property type="match status" value="1"/>
</dbReference>
<evidence type="ECO:0000313" key="6">
    <source>
        <dbReference type="EMBL" id="TDX24877.1"/>
    </source>
</evidence>
<evidence type="ECO:0000259" key="5">
    <source>
        <dbReference type="Pfam" id="PF00700"/>
    </source>
</evidence>
<dbReference type="Gene3D" id="1.20.1330.10">
    <property type="entry name" value="f41 fragment of flagellin, N-terminal domain"/>
    <property type="match status" value="1"/>
</dbReference>
<dbReference type="Proteomes" id="UP000295484">
    <property type="component" value="Unassembled WGS sequence"/>
</dbReference>
<dbReference type="PRINTS" id="PR00207">
    <property type="entry name" value="FLAGELLIN"/>
</dbReference>
<evidence type="ECO:0000256" key="3">
    <source>
        <dbReference type="RuleBase" id="RU362073"/>
    </source>
</evidence>
<accession>A0A4R8FNV1</accession>
<dbReference type="Pfam" id="PF00700">
    <property type="entry name" value="Flagellin_C"/>
    <property type="match status" value="1"/>
</dbReference>
<comment type="function">
    <text evidence="3">Flagellin is the subunit protein which polymerizes to form the filaments of bacterial flagella.</text>
</comment>
<evidence type="ECO:0000256" key="1">
    <source>
        <dbReference type="ARBA" id="ARBA00005709"/>
    </source>
</evidence>
<dbReference type="EMBL" id="SOEB01000021">
    <property type="protein sequence ID" value="TDX24877.1"/>
    <property type="molecule type" value="Genomic_DNA"/>
</dbReference>
<dbReference type="AlphaFoldDB" id="A0A4R8FNV1"/>
<keyword evidence="3" id="KW-0964">Secreted</keyword>
<dbReference type="Pfam" id="PF00669">
    <property type="entry name" value="Flagellin_N"/>
    <property type="match status" value="1"/>
</dbReference>
<feature type="domain" description="Flagellin C-terminal" evidence="5">
    <location>
        <begin position="328"/>
        <end position="411"/>
    </location>
</feature>
<protein>
    <recommendedName>
        <fullName evidence="3">Flagellin</fullName>
    </recommendedName>
</protein>
<keyword evidence="6" id="KW-0282">Flagellum</keyword>
<keyword evidence="6" id="KW-0966">Cell projection</keyword>
<proteinExistence type="inferred from homology"/>
<dbReference type="GO" id="GO:0009288">
    <property type="term" value="C:bacterial-type flagellum"/>
    <property type="evidence" value="ECO:0007669"/>
    <property type="project" value="UniProtKB-SubCell"/>
</dbReference>
<comment type="caution">
    <text evidence="6">The sequence shown here is derived from an EMBL/GenBank/DDBJ whole genome shotgun (WGS) entry which is preliminary data.</text>
</comment>
<keyword evidence="6" id="KW-0969">Cilium</keyword>
<evidence type="ECO:0000259" key="4">
    <source>
        <dbReference type="Pfam" id="PF00669"/>
    </source>
</evidence>
<feature type="domain" description="Flagellin N-terminal" evidence="4">
    <location>
        <begin position="4"/>
        <end position="134"/>
    </location>
</feature>
<reference evidence="6 7" key="1">
    <citation type="submission" date="2019-03" db="EMBL/GenBank/DDBJ databases">
        <title>Genomic Encyclopedia of Type Strains, Phase IV (KMG-IV): sequencing the most valuable type-strain genomes for metagenomic binning, comparative biology and taxonomic classification.</title>
        <authorList>
            <person name="Goeker M."/>
        </authorList>
    </citation>
    <scope>NUCLEOTIDE SEQUENCE [LARGE SCALE GENOMIC DNA]</scope>
    <source>
        <strain evidence="6 7">JA181</strain>
    </source>
</reference>
<evidence type="ECO:0000256" key="2">
    <source>
        <dbReference type="ARBA" id="ARBA00023143"/>
    </source>
</evidence>
<dbReference type="GO" id="GO:0005198">
    <property type="term" value="F:structural molecule activity"/>
    <property type="evidence" value="ECO:0007669"/>
    <property type="project" value="UniProtKB-UniRule"/>
</dbReference>
<gene>
    <name evidence="6" type="ORF">EV657_12152</name>
</gene>
<sequence length="412" mass="41465">MTSILTNASSMVALQTLRSINSNLNQTQAQISTGKAVASAKDNSAVWAISKVMESDVSGFSGIADSLATGQAMVGVARTATESITDLLRQVKDKVVAAQDPSADTAKLQNEADQLIGQVESIIGAAQFNGVNLIKSGAANETVLSSLDRSGNRVSASTIAVDAIDLSTTAAAATGAVAAGSTNGTSFVAGGANVISGTITDSSTASVALSGLDVGDTVTVTIDNKNYSYSVTADDVNGSNTASDLVAVKLADMINAAGVGKTFDAAGNVTNYGITGEYDSGTPGDLVFSNGKGDGSDMAVTVRVEGAGTGGLGALNGFSITGATAIADVETMINASIDAAAQFGAIESRLEIQSEFVKNLTDSLKTGIGALVDADMEEASARLQALQVQQQLGTQALSIANQGPQNLLSLFR</sequence>
<dbReference type="SUPFAM" id="SSF64518">
    <property type="entry name" value="Phase 1 flagellin"/>
    <property type="match status" value="1"/>
</dbReference>
<dbReference type="InterPro" id="IPR046358">
    <property type="entry name" value="Flagellin_C"/>
</dbReference>
<name>A0A4R8FNV1_9RHOB</name>
<dbReference type="InterPro" id="IPR001029">
    <property type="entry name" value="Flagellin_N"/>
</dbReference>
<evidence type="ECO:0000313" key="7">
    <source>
        <dbReference type="Proteomes" id="UP000295484"/>
    </source>
</evidence>